<dbReference type="PROSITE" id="PS01149">
    <property type="entry name" value="PSI_RSU"/>
    <property type="match status" value="1"/>
</dbReference>
<keyword evidence="2 4" id="KW-0694">RNA-binding</keyword>
<comment type="similarity">
    <text evidence="1">Belongs to the pseudouridine synthase RsuA family.</text>
</comment>
<dbReference type="InterPro" id="IPR050343">
    <property type="entry name" value="RsuA_PseudoU_synthase"/>
</dbReference>
<dbReference type="PANTHER" id="PTHR47683:SF4">
    <property type="entry name" value="PSEUDOURIDINE SYNTHASE"/>
    <property type="match status" value="1"/>
</dbReference>
<dbReference type="PANTHER" id="PTHR47683">
    <property type="entry name" value="PSEUDOURIDINE SYNTHASE FAMILY PROTEIN-RELATED"/>
    <property type="match status" value="1"/>
</dbReference>
<dbReference type="SUPFAM" id="SSF55174">
    <property type="entry name" value="Alpha-L RNA-binding motif"/>
    <property type="match status" value="1"/>
</dbReference>
<dbReference type="InterPro" id="IPR036986">
    <property type="entry name" value="S4_RNA-bd_sf"/>
</dbReference>
<accession>S5DJ35</accession>
<dbReference type="InterPro" id="IPR020094">
    <property type="entry name" value="TruA/RsuA/RluB/E/F_N"/>
</dbReference>
<keyword evidence="3" id="KW-0413">Isomerase</keyword>
<dbReference type="InterPro" id="IPR006145">
    <property type="entry name" value="PsdUridine_synth_RsuA/RluA"/>
</dbReference>
<dbReference type="EMBL" id="KC811112">
    <property type="protein sequence ID" value="AGQ18786.1"/>
    <property type="molecule type" value="Genomic_DNA"/>
</dbReference>
<dbReference type="CDD" id="cd00165">
    <property type="entry name" value="S4"/>
    <property type="match status" value="1"/>
</dbReference>
<dbReference type="SMART" id="SM00363">
    <property type="entry name" value="S4"/>
    <property type="match status" value="1"/>
</dbReference>
<dbReference type="Pfam" id="PF00849">
    <property type="entry name" value="PseudoU_synth_2"/>
    <property type="match status" value="1"/>
</dbReference>
<dbReference type="Gene3D" id="3.10.290.10">
    <property type="entry name" value="RNA-binding S4 domain"/>
    <property type="match status" value="1"/>
</dbReference>
<evidence type="ECO:0000256" key="1">
    <source>
        <dbReference type="ARBA" id="ARBA00008348"/>
    </source>
</evidence>
<dbReference type="GO" id="GO:0000455">
    <property type="term" value="P:enzyme-directed rRNA pseudouridine synthesis"/>
    <property type="evidence" value="ECO:0007669"/>
    <property type="project" value="UniProtKB-ARBA"/>
</dbReference>
<evidence type="ECO:0000313" key="6">
    <source>
        <dbReference type="EMBL" id="AGQ18786.1"/>
    </source>
</evidence>
<dbReference type="GO" id="GO:0003723">
    <property type="term" value="F:RNA binding"/>
    <property type="evidence" value="ECO:0007669"/>
    <property type="project" value="UniProtKB-KW"/>
</dbReference>
<dbReference type="SUPFAM" id="SSF55120">
    <property type="entry name" value="Pseudouridine synthase"/>
    <property type="match status" value="1"/>
</dbReference>
<dbReference type="Gene3D" id="3.30.70.580">
    <property type="entry name" value="Pseudouridine synthase I, catalytic domain, N-terminal subdomain"/>
    <property type="match status" value="1"/>
</dbReference>
<organism evidence="6">
    <name type="scientific">Candidatus Actinomarina minuta</name>
    <dbReference type="NCBI Taxonomy" id="1389454"/>
    <lineage>
        <taxon>Bacteria</taxon>
        <taxon>Bacillati</taxon>
        <taxon>Actinomycetota</taxon>
        <taxon>Actinomycetes</taxon>
        <taxon>Candidatus Actinomarinidae</taxon>
        <taxon>Candidatus Actinomarinales</taxon>
        <taxon>Candidatus Actinomarineae</taxon>
        <taxon>Candidatus Actinomarinaceae</taxon>
        <taxon>Candidatus Actinomarina</taxon>
    </lineage>
</organism>
<proteinExistence type="inferred from homology"/>
<dbReference type="Gene3D" id="3.30.70.1560">
    <property type="entry name" value="Alpha-L RNA-binding motif"/>
    <property type="match status" value="1"/>
</dbReference>
<protein>
    <submittedName>
        <fullName evidence="6">16S rRNA uridine-516 pseudouridylate synthase</fullName>
    </submittedName>
</protein>
<evidence type="ECO:0000256" key="3">
    <source>
        <dbReference type="ARBA" id="ARBA00023235"/>
    </source>
</evidence>
<evidence type="ECO:0000256" key="2">
    <source>
        <dbReference type="ARBA" id="ARBA00022884"/>
    </source>
</evidence>
<dbReference type="InterPro" id="IPR020103">
    <property type="entry name" value="PsdUridine_synth_cat_dom_sf"/>
</dbReference>
<dbReference type="InterPro" id="IPR002942">
    <property type="entry name" value="S4_RNA-bd"/>
</dbReference>
<dbReference type="Pfam" id="PF01479">
    <property type="entry name" value="S4"/>
    <property type="match status" value="1"/>
</dbReference>
<feature type="domain" description="RNA-binding S4" evidence="5">
    <location>
        <begin position="1"/>
        <end position="63"/>
    </location>
</feature>
<name>S5DJ35_9ACTN</name>
<dbReference type="InterPro" id="IPR018496">
    <property type="entry name" value="PsdUridine_synth_RsuA/RluB_CS"/>
</dbReference>
<dbReference type="PROSITE" id="PS50889">
    <property type="entry name" value="S4"/>
    <property type="match status" value="1"/>
</dbReference>
<evidence type="ECO:0000259" key="5">
    <source>
        <dbReference type="SMART" id="SM00363"/>
    </source>
</evidence>
<reference evidence="6" key="1">
    <citation type="journal article" date="2013" name="Sci. Rep.">
        <title>Metagenomics uncovers a new group of low GC and ultra-small marine Actinobacteria.</title>
        <authorList>
            <person name="Ghai R."/>
            <person name="Mizuno C.M."/>
            <person name="Picazo A."/>
            <person name="Camacho A."/>
            <person name="Rodriguez-Valera F."/>
        </authorList>
    </citation>
    <scope>NUCLEOTIDE SEQUENCE</scope>
</reference>
<dbReference type="AlphaFoldDB" id="S5DJ35"/>
<evidence type="ECO:0000256" key="4">
    <source>
        <dbReference type="PROSITE-ProRule" id="PRU00182"/>
    </source>
</evidence>
<dbReference type="GO" id="GO:0120159">
    <property type="term" value="F:rRNA pseudouridine synthase activity"/>
    <property type="evidence" value="ECO:0007669"/>
    <property type="project" value="UniProtKB-ARBA"/>
</dbReference>
<dbReference type="InterPro" id="IPR042092">
    <property type="entry name" value="PsdUridine_s_RsuA/RluB/E/F_cat"/>
</dbReference>
<sequence>MRINKFLALHLNTSRRKADELIRLNKIEINGKLAKLGDEVFTNDKVSYDSKIIESSITFKYYKFYKPKGYICSHKAQSNSKIIYEIIPDKSLKFNGRLDKNSEGLMLLSNDGDWLNSTIHPSKGLIKKYIVSVINPINLQKFNKAVVDKEEYLRILDIQQLERLTYEVSLKTGKNREIRRIFDLNNIKILTLKRISIGDYKLGNLKIGELREINS</sequence>